<dbReference type="PROSITE" id="PS51123">
    <property type="entry name" value="OMPA_2"/>
    <property type="match status" value="1"/>
</dbReference>
<dbReference type="EMBL" id="SORE01000030">
    <property type="protein sequence ID" value="TDY38855.1"/>
    <property type="molecule type" value="Genomic_DNA"/>
</dbReference>
<dbReference type="PANTHER" id="PTHR30329:SF17">
    <property type="entry name" value="LIPOPROTEIN YFIB-RELATED"/>
    <property type="match status" value="1"/>
</dbReference>
<dbReference type="AlphaFoldDB" id="A0A4R8L903"/>
<dbReference type="SUPFAM" id="SSF103088">
    <property type="entry name" value="OmpA-like"/>
    <property type="match status" value="1"/>
</dbReference>
<evidence type="ECO:0000256" key="2">
    <source>
        <dbReference type="ARBA" id="ARBA00023136"/>
    </source>
</evidence>
<dbReference type="InterPro" id="IPR050330">
    <property type="entry name" value="Bact_OuterMem_StrucFunc"/>
</dbReference>
<keyword evidence="4" id="KW-0812">Transmembrane</keyword>
<dbReference type="PANTHER" id="PTHR30329">
    <property type="entry name" value="STATOR ELEMENT OF FLAGELLAR MOTOR COMPLEX"/>
    <property type="match status" value="1"/>
</dbReference>
<dbReference type="OrthoDB" id="9782229at2"/>
<evidence type="ECO:0000256" key="1">
    <source>
        <dbReference type="ARBA" id="ARBA00004442"/>
    </source>
</evidence>
<evidence type="ECO:0000313" key="6">
    <source>
        <dbReference type="EMBL" id="TDY38855.1"/>
    </source>
</evidence>
<evidence type="ECO:0000313" key="7">
    <source>
        <dbReference type="Proteomes" id="UP000295509"/>
    </source>
</evidence>
<sequence length="183" mass="19498">MGFEVECNIDLVRGRSGNITVWLMRALFASALAMAMLLTACQGAPPKHGLTAAQIAALQEAGFHETDEGWEFGISDKVLFETDKFEIQATAHDVITRVASTLIKVGISTVRVYGYTDSTGSDAHNDWLSQQRANAVASALVDAGMARDGLTPIGAGKKHPVADNRTAEGRAQNRRVAIVISTG</sequence>
<proteinExistence type="predicted"/>
<evidence type="ECO:0000259" key="5">
    <source>
        <dbReference type="PROSITE" id="PS51123"/>
    </source>
</evidence>
<dbReference type="InterPro" id="IPR006664">
    <property type="entry name" value="OMP_bac"/>
</dbReference>
<dbReference type="Pfam" id="PF00691">
    <property type="entry name" value="OmpA"/>
    <property type="match status" value="1"/>
</dbReference>
<feature type="transmembrane region" description="Helical" evidence="4">
    <location>
        <begin position="19"/>
        <end position="38"/>
    </location>
</feature>
<dbReference type="Gene3D" id="3.30.1330.60">
    <property type="entry name" value="OmpA-like domain"/>
    <property type="match status" value="1"/>
</dbReference>
<evidence type="ECO:0000256" key="4">
    <source>
        <dbReference type="SAM" id="Phobius"/>
    </source>
</evidence>
<comment type="subcellular location">
    <subcellularLocation>
        <location evidence="1">Cell outer membrane</location>
    </subcellularLocation>
</comment>
<keyword evidence="4" id="KW-1133">Transmembrane helix</keyword>
<keyword evidence="2 3" id="KW-0472">Membrane</keyword>
<reference evidence="6 7" key="1">
    <citation type="submission" date="2019-03" db="EMBL/GenBank/DDBJ databases">
        <title>Genomic Encyclopedia of Type Strains, Phase III (KMG-III): the genomes of soil and plant-associated and newly described type strains.</title>
        <authorList>
            <person name="Whitman W."/>
        </authorList>
    </citation>
    <scope>NUCLEOTIDE SEQUENCE [LARGE SCALE GENOMIC DNA]</scope>
    <source>
        <strain evidence="6 7">LMG 29544</strain>
    </source>
</reference>
<dbReference type="InterPro" id="IPR036737">
    <property type="entry name" value="OmpA-like_sf"/>
</dbReference>
<dbReference type="PRINTS" id="PR01021">
    <property type="entry name" value="OMPADOMAIN"/>
</dbReference>
<gene>
    <name evidence="6" type="ORF">BX592_13081</name>
</gene>
<comment type="caution">
    <text evidence="6">The sequence shown here is derived from an EMBL/GenBank/DDBJ whole genome shotgun (WGS) entry which is preliminary data.</text>
</comment>
<protein>
    <submittedName>
        <fullName evidence="6">Outer membrane protein OmpA-like peptidoglycan-associated protein</fullName>
    </submittedName>
</protein>
<accession>A0A4R8L903</accession>
<dbReference type="GO" id="GO:0009279">
    <property type="term" value="C:cell outer membrane"/>
    <property type="evidence" value="ECO:0007669"/>
    <property type="project" value="UniProtKB-SubCell"/>
</dbReference>
<name>A0A4R8L903_9BURK</name>
<feature type="domain" description="OmpA-like" evidence="5">
    <location>
        <begin position="68"/>
        <end position="183"/>
    </location>
</feature>
<evidence type="ECO:0000256" key="3">
    <source>
        <dbReference type="PROSITE-ProRule" id="PRU00473"/>
    </source>
</evidence>
<dbReference type="Proteomes" id="UP000295509">
    <property type="component" value="Unassembled WGS sequence"/>
</dbReference>
<dbReference type="InterPro" id="IPR006665">
    <property type="entry name" value="OmpA-like"/>
</dbReference>
<organism evidence="6 7">
    <name type="scientific">Paraburkholderia rhizosphaerae</name>
    <dbReference type="NCBI Taxonomy" id="480658"/>
    <lineage>
        <taxon>Bacteria</taxon>
        <taxon>Pseudomonadati</taxon>
        <taxon>Pseudomonadota</taxon>
        <taxon>Betaproteobacteria</taxon>
        <taxon>Burkholderiales</taxon>
        <taxon>Burkholderiaceae</taxon>
        <taxon>Paraburkholderia</taxon>
    </lineage>
</organism>
<keyword evidence="7" id="KW-1185">Reference proteome</keyword>
<dbReference type="CDD" id="cd07185">
    <property type="entry name" value="OmpA_C-like"/>
    <property type="match status" value="1"/>
</dbReference>